<dbReference type="Pfam" id="PF03432">
    <property type="entry name" value="Relaxase"/>
    <property type="match status" value="1"/>
</dbReference>
<evidence type="ECO:0000259" key="3">
    <source>
        <dbReference type="Pfam" id="PF18821"/>
    </source>
</evidence>
<dbReference type="NCBIfam" id="NF041893">
    <property type="entry name" value="TraI_MobP_relax"/>
    <property type="match status" value="1"/>
</dbReference>
<evidence type="ECO:0000313" key="8">
    <source>
        <dbReference type="Proteomes" id="UP000349590"/>
    </source>
</evidence>
<accession>A0A5T0JVY9</accession>
<evidence type="ECO:0000313" key="7">
    <source>
        <dbReference type="EMBL" id="ELD5187624.1"/>
    </source>
</evidence>
<feature type="domain" description="MobA/VirD2-like nuclease" evidence="2">
    <location>
        <begin position="37"/>
        <end position="169"/>
    </location>
</feature>
<evidence type="ECO:0000313" key="6">
    <source>
        <dbReference type="EMBL" id="EAL9152196.1"/>
    </source>
</evidence>
<feature type="domain" description="TraI-like middle" evidence="4">
    <location>
        <begin position="182"/>
        <end position="268"/>
    </location>
</feature>
<comment type="caution">
    <text evidence="5">The sequence shown here is derived from an EMBL/GenBank/DDBJ whole genome shotgun (WGS) entry which is preliminary data.</text>
</comment>
<reference evidence="5 8" key="2">
    <citation type="submission" date="2019-04" db="EMBL/GenBank/DDBJ databases">
        <authorList>
            <consortium name="PulseNet: The National Subtyping Network for Foodborne Disease Surveillance"/>
            <person name="Tarr C.L."/>
            <person name="Trees E."/>
            <person name="Katz L.S."/>
            <person name="Carleton-Romer H.A."/>
            <person name="Stroika S."/>
            <person name="Kucerova Z."/>
            <person name="Roache K.F."/>
            <person name="Sabol A.L."/>
            <person name="Besser J."/>
            <person name="Gerner-Smidt P."/>
        </authorList>
    </citation>
    <scope>NUCLEOTIDE SEQUENCE [LARGE SCALE GENOMIC DNA]</scope>
    <source>
        <strain evidence="5 8">PNUSAC009041</strain>
    </source>
</reference>
<feature type="coiled-coil region" evidence="1">
    <location>
        <begin position="260"/>
        <end position="336"/>
    </location>
</feature>
<keyword evidence="1" id="KW-0175">Coiled coil</keyword>
<dbReference type="InterPro" id="IPR040677">
    <property type="entry name" value="LPD7"/>
</dbReference>
<dbReference type="InterPro" id="IPR049751">
    <property type="entry name" value="TraI/MobA_relaxases"/>
</dbReference>
<dbReference type="EMBL" id="AACSHB010000019">
    <property type="protein sequence ID" value="EAL9152196.1"/>
    <property type="molecule type" value="Genomic_DNA"/>
</dbReference>
<feature type="domain" description="Large polyvalent protein-associated" evidence="3">
    <location>
        <begin position="421"/>
        <end position="509"/>
    </location>
</feature>
<name>A0A5T0JVY9_CAMJU</name>
<reference evidence="6" key="1">
    <citation type="submission" date="2018-08" db="EMBL/GenBank/DDBJ databases">
        <authorList>
            <consortium name="NARMS: The National Antimicrobial Resistance Monitoring System"/>
        </authorList>
    </citation>
    <scope>NUCLEOTIDE SEQUENCE</scope>
    <source>
        <strain evidence="6">CVM N17C673</strain>
    </source>
</reference>
<protein>
    <submittedName>
        <fullName evidence="7">Relaxase/mobilization nuclease domain-containing protein</fullName>
    </submittedName>
</protein>
<feature type="coiled-coil region" evidence="1">
    <location>
        <begin position="385"/>
        <end position="412"/>
    </location>
</feature>
<evidence type="ECO:0000313" key="5">
    <source>
        <dbReference type="EMBL" id="EAJ9719709.1"/>
    </source>
</evidence>
<gene>
    <name evidence="6" type="ORF">DYW38_06220</name>
    <name evidence="5" type="ORF">E8P16_09795</name>
    <name evidence="7" type="ORF">QQI97_001840</name>
</gene>
<dbReference type="RefSeq" id="WP_052796189.1">
    <property type="nucleotide sequence ID" value="NZ_CAXRMM010000011.1"/>
</dbReference>
<sequence>MIIKKIPSKKQNKSSFKNLSNYILDKDNNNAKVLVDYMLDKNNEMDKVEGYHFTNCSFDNDEDNINEIINTQKLNTTTKQDKTLHLVVSFQEDEKPTLEILQAIEEEIAKSLGMSDHQRLSVIHSNTNNLHIHIAINKVNPRTLKVVNPYNDVKILQETAMKLEKQYNLKLDNHISQKDKQSNKYNIHTMNCNFETWVKEKVSKQVDLMLKDEKTTFKDIKQLLAKYDLEFRERRKGFVIASKSEKLFCKASSIHRELSKQALEKRFKELDLKQEKENTQNIEEEKREIKERYQRPNKETSKALWEKYLRIENEKKAELDKELRMLKLRRNEFKTSIPSMKFNKNTFAHVKNQRMIFKNKQKELYQKYKRVSYRDFLINESLSGNEEATRALRRSKTKINENENTLSSEQEKPKIFENVDYITKEGYAVYKSGFNKAIDKGEMLKVSLIQNGKDDKEFLLNSLLMAIDRFGNHLNITGDENFKRNILEVANDYNLNVSFTDPQMQKIQESNNDKRQEMKSRKILKNIVELKIKLIKDEPGIKENIKEKELKALKAILKKVSNTTLSVFEAELKKIGFSSDEINSMDIQSIDTQIEGFVVNSINKEGLIAMNEEIKQALIDDKEIKKFEKFEHLFLNTNKITDIAKGFYTNRKIDADEYVKRFSMQESKISKVANVISMLSDKNIDIMEKYAKKLEKDLKYQYLKKAEVIKSNDINLNNF</sequence>
<proteinExistence type="predicted"/>
<dbReference type="Pfam" id="PF18821">
    <property type="entry name" value="LPD7"/>
    <property type="match status" value="1"/>
</dbReference>
<dbReference type="InterPro" id="IPR054462">
    <property type="entry name" value="TraI_M"/>
</dbReference>
<dbReference type="Pfam" id="PF22863">
    <property type="entry name" value="TraI_middle"/>
    <property type="match status" value="1"/>
</dbReference>
<dbReference type="Proteomes" id="UP001183411">
    <property type="component" value="Unassembled WGS sequence"/>
</dbReference>
<evidence type="ECO:0000259" key="4">
    <source>
        <dbReference type="Pfam" id="PF22863"/>
    </source>
</evidence>
<reference evidence="7" key="3">
    <citation type="submission" date="2023-06" db="EMBL/GenBank/DDBJ databases">
        <authorList>
            <consortium name="PulseNet: The National Subtyping Network for Foodborne Disease Surveillance"/>
        </authorList>
    </citation>
    <scope>NUCLEOTIDE SEQUENCE</scope>
    <source>
        <strain evidence="7">PNUSAC035917</strain>
    </source>
</reference>
<dbReference type="Proteomes" id="UP000349590">
    <property type="component" value="Unassembled WGS sequence"/>
</dbReference>
<evidence type="ECO:0000259" key="2">
    <source>
        <dbReference type="Pfam" id="PF03432"/>
    </source>
</evidence>
<dbReference type="InterPro" id="IPR005094">
    <property type="entry name" value="Endonuclease_MobA/VirD2"/>
</dbReference>
<dbReference type="AlphaFoldDB" id="A0A5T0JVY9"/>
<organism evidence="5 8">
    <name type="scientific">Campylobacter jejuni</name>
    <dbReference type="NCBI Taxonomy" id="197"/>
    <lineage>
        <taxon>Bacteria</taxon>
        <taxon>Pseudomonadati</taxon>
        <taxon>Campylobacterota</taxon>
        <taxon>Epsilonproteobacteria</taxon>
        <taxon>Campylobacterales</taxon>
        <taxon>Campylobacteraceae</taxon>
        <taxon>Campylobacter</taxon>
    </lineage>
</organism>
<dbReference type="EMBL" id="AACCII010000015">
    <property type="protein sequence ID" value="EAJ9719709.1"/>
    <property type="molecule type" value="Genomic_DNA"/>
</dbReference>
<evidence type="ECO:0000256" key="1">
    <source>
        <dbReference type="SAM" id="Coils"/>
    </source>
</evidence>
<dbReference type="EMBL" id="ABMIIH010000015">
    <property type="protein sequence ID" value="ELD5187624.1"/>
    <property type="molecule type" value="Genomic_DNA"/>
</dbReference>